<keyword evidence="1" id="KW-1185">Reference proteome</keyword>
<name>A0A915KHI2_ROMCU</name>
<evidence type="ECO:0000313" key="1">
    <source>
        <dbReference type="Proteomes" id="UP000887565"/>
    </source>
</evidence>
<accession>A0A915KHI2</accession>
<dbReference type="AlphaFoldDB" id="A0A915KHI2"/>
<dbReference type="WBParaSite" id="nRc.2.0.1.t37441-RA">
    <property type="protein sequence ID" value="nRc.2.0.1.t37441-RA"/>
    <property type="gene ID" value="nRc.2.0.1.g37441"/>
</dbReference>
<sequence>NLEKNQDSILKKNQTHVHRNPSKWIGHGLLVEGSRGGAKHFEILRSILKFLQIILKECCASCSKETIREVAFLVLRYSSNLAGLGITISTVKNNEGARISSHTSHGFGLSFCDI</sequence>
<protein>
    <submittedName>
        <fullName evidence="2">Uncharacterized protein</fullName>
    </submittedName>
</protein>
<dbReference type="Proteomes" id="UP000887565">
    <property type="component" value="Unplaced"/>
</dbReference>
<reference evidence="2" key="1">
    <citation type="submission" date="2022-11" db="UniProtKB">
        <authorList>
            <consortium name="WormBaseParasite"/>
        </authorList>
    </citation>
    <scope>IDENTIFICATION</scope>
</reference>
<evidence type="ECO:0000313" key="2">
    <source>
        <dbReference type="WBParaSite" id="nRc.2.0.1.t37441-RA"/>
    </source>
</evidence>
<organism evidence="1 2">
    <name type="scientific">Romanomermis culicivorax</name>
    <name type="common">Nematode worm</name>
    <dbReference type="NCBI Taxonomy" id="13658"/>
    <lineage>
        <taxon>Eukaryota</taxon>
        <taxon>Metazoa</taxon>
        <taxon>Ecdysozoa</taxon>
        <taxon>Nematoda</taxon>
        <taxon>Enoplea</taxon>
        <taxon>Dorylaimia</taxon>
        <taxon>Mermithida</taxon>
        <taxon>Mermithoidea</taxon>
        <taxon>Mermithidae</taxon>
        <taxon>Romanomermis</taxon>
    </lineage>
</organism>
<proteinExistence type="predicted"/>